<dbReference type="InterPro" id="IPR023393">
    <property type="entry name" value="START-like_dom_sf"/>
</dbReference>
<accession>A0A1D7QP78</accession>
<reference evidence="1 2" key="1">
    <citation type="submission" date="2016-08" db="EMBL/GenBank/DDBJ databases">
        <authorList>
            <person name="Seilhamer J.J."/>
        </authorList>
    </citation>
    <scope>NUCLEOTIDE SEQUENCE [LARGE SCALE GENOMIC DNA]</scope>
    <source>
        <strain evidence="1 2">DX4</strain>
    </source>
</reference>
<organism evidence="1 2">
    <name type="scientific">Pedobacter steynii</name>
    <dbReference type="NCBI Taxonomy" id="430522"/>
    <lineage>
        <taxon>Bacteria</taxon>
        <taxon>Pseudomonadati</taxon>
        <taxon>Bacteroidota</taxon>
        <taxon>Sphingobacteriia</taxon>
        <taxon>Sphingobacteriales</taxon>
        <taxon>Sphingobacteriaceae</taxon>
        <taxon>Pedobacter</taxon>
    </lineage>
</organism>
<protein>
    <recommendedName>
        <fullName evidence="3">Polyketide cyclase</fullName>
    </recommendedName>
</protein>
<dbReference type="EMBL" id="CP017141">
    <property type="protein sequence ID" value="AOM80445.1"/>
    <property type="molecule type" value="Genomic_DNA"/>
</dbReference>
<proteinExistence type="predicted"/>
<dbReference type="Gene3D" id="3.30.530.20">
    <property type="match status" value="1"/>
</dbReference>
<dbReference type="AlphaFoldDB" id="A0A1D7QP78"/>
<dbReference type="Proteomes" id="UP000094313">
    <property type="component" value="Chromosome"/>
</dbReference>
<dbReference type="RefSeq" id="WP_069382103.1">
    <property type="nucleotide sequence ID" value="NZ_CP017141.1"/>
</dbReference>
<evidence type="ECO:0008006" key="3">
    <source>
        <dbReference type="Google" id="ProtNLM"/>
    </source>
</evidence>
<dbReference type="CDD" id="cd07818">
    <property type="entry name" value="SRPBCC_1"/>
    <property type="match status" value="1"/>
</dbReference>
<evidence type="ECO:0000313" key="1">
    <source>
        <dbReference type="EMBL" id="AOM80445.1"/>
    </source>
</evidence>
<gene>
    <name evidence="1" type="ORF">BFS30_26760</name>
</gene>
<dbReference type="OrthoDB" id="9807923at2"/>
<evidence type="ECO:0000313" key="2">
    <source>
        <dbReference type="Proteomes" id="UP000094313"/>
    </source>
</evidence>
<dbReference type="KEGG" id="psty:BFS30_26760"/>
<name>A0A1D7QP78_9SPHI</name>
<keyword evidence="2" id="KW-1185">Reference proteome</keyword>
<dbReference type="SUPFAM" id="SSF55961">
    <property type="entry name" value="Bet v1-like"/>
    <property type="match status" value="1"/>
</dbReference>
<sequence>MKMIIKIIVVLIAIVAVSLVIAMFSKNKYTLTREIIINRPADTVFNYVRYLRNQPEYNKWLLLDPNTKISYKGEPDGLPGAILTFESSNSKAGKGEFETKKITAGQRVDFEIRFLAFTANGYMDVKSLSPNSTKLTWVYNSGMNWPINFVLLFMDMDKIIGNDIAESLNNMKHRLES</sequence>